<comment type="caution">
    <text evidence="2">The sequence shown here is derived from an EMBL/GenBank/DDBJ whole genome shotgun (WGS) entry which is preliminary data.</text>
</comment>
<evidence type="ECO:0000313" key="2">
    <source>
        <dbReference type="EMBL" id="PIC36315.1"/>
    </source>
</evidence>
<dbReference type="AlphaFoldDB" id="A0A2G5U9T2"/>
<evidence type="ECO:0000256" key="1">
    <source>
        <dbReference type="SAM" id="MobiDB-lite"/>
    </source>
</evidence>
<sequence length="96" mass="11776">MRNPQRIWSHLKEAQTWIRMGKPKPRKPRIRMRRKEKEEERREFSFFSMEHICLSVNFEFGIFSEMSDAKKEMLKEDDTLRETKSIGKKKKKQENT</sequence>
<keyword evidence="3" id="KW-1185">Reference proteome</keyword>
<dbReference type="Proteomes" id="UP000230233">
    <property type="component" value="Chromosome IV"/>
</dbReference>
<feature type="compositionally biased region" description="Basic residues" evidence="1">
    <location>
        <begin position="86"/>
        <end position="96"/>
    </location>
</feature>
<dbReference type="EMBL" id="PDUG01000004">
    <property type="protein sequence ID" value="PIC36315.1"/>
    <property type="molecule type" value="Genomic_DNA"/>
</dbReference>
<evidence type="ECO:0000313" key="3">
    <source>
        <dbReference type="Proteomes" id="UP000230233"/>
    </source>
</evidence>
<reference evidence="3" key="1">
    <citation type="submission" date="2017-10" db="EMBL/GenBank/DDBJ databases">
        <title>Rapid genome shrinkage in a self-fertile nematode reveals novel sperm competition proteins.</title>
        <authorList>
            <person name="Yin D."/>
            <person name="Schwarz E.M."/>
            <person name="Thomas C.G."/>
            <person name="Felde R.L."/>
            <person name="Korf I.F."/>
            <person name="Cutter A.D."/>
            <person name="Schartner C.M."/>
            <person name="Ralston E.J."/>
            <person name="Meyer B.J."/>
            <person name="Haag E.S."/>
        </authorList>
    </citation>
    <scope>NUCLEOTIDE SEQUENCE [LARGE SCALE GENOMIC DNA]</scope>
    <source>
        <strain evidence="3">JU1422</strain>
    </source>
</reference>
<accession>A0A2G5U9T2</accession>
<organism evidence="2 3">
    <name type="scientific">Caenorhabditis nigoni</name>
    <dbReference type="NCBI Taxonomy" id="1611254"/>
    <lineage>
        <taxon>Eukaryota</taxon>
        <taxon>Metazoa</taxon>
        <taxon>Ecdysozoa</taxon>
        <taxon>Nematoda</taxon>
        <taxon>Chromadorea</taxon>
        <taxon>Rhabditida</taxon>
        <taxon>Rhabditina</taxon>
        <taxon>Rhabditomorpha</taxon>
        <taxon>Rhabditoidea</taxon>
        <taxon>Rhabditidae</taxon>
        <taxon>Peloderinae</taxon>
        <taxon>Caenorhabditis</taxon>
    </lineage>
</organism>
<name>A0A2G5U9T2_9PELO</name>
<feature type="compositionally biased region" description="Basic and acidic residues" evidence="1">
    <location>
        <begin position="74"/>
        <end position="85"/>
    </location>
</feature>
<gene>
    <name evidence="2" type="primary">Cnig_chr_IV.g15362</name>
    <name evidence="2" type="ORF">B9Z55_015362</name>
</gene>
<protein>
    <submittedName>
        <fullName evidence="2">Uncharacterized protein</fullName>
    </submittedName>
</protein>
<proteinExistence type="predicted"/>
<feature type="region of interest" description="Disordered" evidence="1">
    <location>
        <begin position="74"/>
        <end position="96"/>
    </location>
</feature>